<comment type="similarity">
    <text evidence="1">Belongs to the AfsR/DnrI/RedD regulatory family.</text>
</comment>
<keyword evidence="5" id="KW-0804">Transcription</keyword>
<dbReference type="SUPFAM" id="SSF48452">
    <property type="entry name" value="TPR-like"/>
    <property type="match status" value="1"/>
</dbReference>
<dbReference type="Proteomes" id="UP000221011">
    <property type="component" value="Chromosome"/>
</dbReference>
<dbReference type="SUPFAM" id="SSF46894">
    <property type="entry name" value="C-terminal effector domain of the bipartite response regulators"/>
    <property type="match status" value="1"/>
</dbReference>
<name>A0A291Q414_9ACTN</name>
<dbReference type="InterPro" id="IPR001867">
    <property type="entry name" value="OmpR/PhoB-type_DNA-bd"/>
</dbReference>
<dbReference type="EMBL" id="CP022685">
    <property type="protein sequence ID" value="ATL26236.1"/>
    <property type="molecule type" value="Genomic_DNA"/>
</dbReference>
<feature type="DNA-binding region" description="OmpR/PhoB-type" evidence="6">
    <location>
        <begin position="13"/>
        <end position="116"/>
    </location>
</feature>
<dbReference type="Gene3D" id="1.10.10.10">
    <property type="entry name" value="Winged helix-like DNA-binding domain superfamily/Winged helix DNA-binding domain"/>
    <property type="match status" value="1"/>
</dbReference>
<dbReference type="PANTHER" id="PTHR35807:SF1">
    <property type="entry name" value="TRANSCRIPTIONAL REGULATOR REDD"/>
    <property type="match status" value="1"/>
</dbReference>
<evidence type="ECO:0000256" key="4">
    <source>
        <dbReference type="ARBA" id="ARBA00023125"/>
    </source>
</evidence>
<dbReference type="InterPro" id="IPR005158">
    <property type="entry name" value="BTAD"/>
</dbReference>
<organism evidence="8 9">
    <name type="scientific">Streptomyces formicae</name>
    <dbReference type="NCBI Taxonomy" id="1616117"/>
    <lineage>
        <taxon>Bacteria</taxon>
        <taxon>Bacillati</taxon>
        <taxon>Actinomycetota</taxon>
        <taxon>Actinomycetes</taxon>
        <taxon>Kitasatosporales</taxon>
        <taxon>Streptomycetaceae</taxon>
        <taxon>Streptomyces</taxon>
    </lineage>
</organism>
<evidence type="ECO:0000313" key="9">
    <source>
        <dbReference type="Proteomes" id="UP000221011"/>
    </source>
</evidence>
<evidence type="ECO:0000256" key="2">
    <source>
        <dbReference type="ARBA" id="ARBA00023012"/>
    </source>
</evidence>
<keyword evidence="3" id="KW-0805">Transcription regulation</keyword>
<evidence type="ECO:0000256" key="6">
    <source>
        <dbReference type="PROSITE-ProRule" id="PRU01091"/>
    </source>
</evidence>
<dbReference type="GO" id="GO:0000160">
    <property type="term" value="P:phosphorelay signal transduction system"/>
    <property type="evidence" value="ECO:0007669"/>
    <property type="project" value="UniProtKB-KW"/>
</dbReference>
<accession>A0A291Q414</accession>
<dbReference type="CDD" id="cd15831">
    <property type="entry name" value="BTAD"/>
    <property type="match status" value="1"/>
</dbReference>
<evidence type="ECO:0000259" key="7">
    <source>
        <dbReference type="PROSITE" id="PS51755"/>
    </source>
</evidence>
<sequence>MKADPHVTRGLGRFVFITGGCEMRYEVLGNLRITDGDEVAVLRARKIEPLLATLLIRSGQIVSASHLITEIWGDEPPRRATATLHVYISQLRKFLTVPGATQSPIVTRAPGYVLQLGEAALDVHDFQQLVREGRGHAKARRHAEASRAFSAALGLWRGDVLGDLRGGPTIESFTTWAEEARLECTEMLFEADLAQGAHRELVAELYQITLEHPLRETFHRLLMLALYRSGRTSEALMAYESVRAKLDTELGITPCRALNELRQAILLSDPALDHAIAA</sequence>
<dbReference type="PANTHER" id="PTHR35807">
    <property type="entry name" value="TRANSCRIPTIONAL REGULATOR REDD-RELATED"/>
    <property type="match status" value="1"/>
</dbReference>
<keyword evidence="9" id="KW-1185">Reference proteome</keyword>
<dbReference type="Pfam" id="PF00486">
    <property type="entry name" value="Trans_reg_C"/>
    <property type="match status" value="1"/>
</dbReference>
<dbReference type="InterPro" id="IPR011990">
    <property type="entry name" value="TPR-like_helical_dom_sf"/>
</dbReference>
<evidence type="ECO:0000256" key="1">
    <source>
        <dbReference type="ARBA" id="ARBA00005820"/>
    </source>
</evidence>
<dbReference type="AlphaFoldDB" id="A0A291Q414"/>
<keyword evidence="2" id="KW-0902">Two-component regulatory system</keyword>
<keyword evidence="4 6" id="KW-0238">DNA-binding</keyword>
<dbReference type="SMART" id="SM00862">
    <property type="entry name" value="Trans_reg_C"/>
    <property type="match status" value="1"/>
</dbReference>
<protein>
    <submittedName>
        <fullName evidence="8">Putative regulatory protein</fullName>
    </submittedName>
</protein>
<dbReference type="PROSITE" id="PS51755">
    <property type="entry name" value="OMPR_PHOB"/>
    <property type="match status" value="1"/>
</dbReference>
<evidence type="ECO:0000313" key="8">
    <source>
        <dbReference type="EMBL" id="ATL26236.1"/>
    </source>
</evidence>
<dbReference type="KEGG" id="sfk:KY5_1218"/>
<evidence type="ECO:0000256" key="3">
    <source>
        <dbReference type="ARBA" id="ARBA00023015"/>
    </source>
</evidence>
<dbReference type="InterPro" id="IPR036388">
    <property type="entry name" value="WH-like_DNA-bd_sf"/>
</dbReference>
<dbReference type="GO" id="GO:0003677">
    <property type="term" value="F:DNA binding"/>
    <property type="evidence" value="ECO:0007669"/>
    <property type="project" value="UniProtKB-UniRule"/>
</dbReference>
<proteinExistence type="inferred from homology"/>
<feature type="domain" description="OmpR/PhoB-type" evidence="7">
    <location>
        <begin position="13"/>
        <end position="116"/>
    </location>
</feature>
<dbReference type="InterPro" id="IPR051677">
    <property type="entry name" value="AfsR-DnrI-RedD_regulator"/>
</dbReference>
<dbReference type="RefSeq" id="WP_324960405.1">
    <property type="nucleotide sequence ID" value="NZ_CP022685.1"/>
</dbReference>
<dbReference type="SMART" id="SM01043">
    <property type="entry name" value="BTAD"/>
    <property type="match status" value="1"/>
</dbReference>
<dbReference type="GO" id="GO:0006355">
    <property type="term" value="P:regulation of DNA-templated transcription"/>
    <property type="evidence" value="ECO:0007669"/>
    <property type="project" value="InterPro"/>
</dbReference>
<evidence type="ECO:0000256" key="5">
    <source>
        <dbReference type="ARBA" id="ARBA00023163"/>
    </source>
</evidence>
<dbReference type="Gene3D" id="1.25.40.10">
    <property type="entry name" value="Tetratricopeptide repeat domain"/>
    <property type="match status" value="1"/>
</dbReference>
<gene>
    <name evidence="8" type="ORF">KY5_1218</name>
</gene>
<dbReference type="Pfam" id="PF03704">
    <property type="entry name" value="BTAD"/>
    <property type="match status" value="1"/>
</dbReference>
<reference evidence="8 9" key="1">
    <citation type="submission" date="2017-08" db="EMBL/GenBank/DDBJ databases">
        <title>Complete Genome Sequence of Streptomyces formicae KY5, the formicamycin producer.</title>
        <authorList>
            <person name="Holmes N.A."/>
            <person name="Devine R."/>
            <person name="Qin Z."/>
            <person name="Seipke R.F."/>
            <person name="Wilkinson B."/>
            <person name="Hutchings M.I."/>
        </authorList>
    </citation>
    <scope>NUCLEOTIDE SEQUENCE [LARGE SCALE GENOMIC DNA]</scope>
    <source>
        <strain evidence="8 9">KY5</strain>
    </source>
</reference>
<dbReference type="InterPro" id="IPR016032">
    <property type="entry name" value="Sig_transdc_resp-reg_C-effctor"/>
</dbReference>